<dbReference type="PANTHER" id="PTHR33376:SF7">
    <property type="entry name" value="C4-DICARBOXYLATE-BINDING PROTEIN DCTB"/>
    <property type="match status" value="1"/>
</dbReference>
<reference evidence="5 6" key="1">
    <citation type="submission" date="2018-11" db="EMBL/GenBank/DDBJ databases">
        <title>The draft genome sequence of Amphritea balenae JAMM 1525T.</title>
        <authorList>
            <person name="Fang Z."/>
            <person name="Zhang Y."/>
            <person name="Han X."/>
        </authorList>
    </citation>
    <scope>NUCLEOTIDE SEQUENCE [LARGE SCALE GENOMIC DNA]</scope>
    <source>
        <strain evidence="5 6">JAMM 1525</strain>
    </source>
</reference>
<dbReference type="PIRSF" id="PIRSF006470">
    <property type="entry name" value="DctB"/>
    <property type="match status" value="1"/>
</dbReference>
<evidence type="ECO:0000256" key="3">
    <source>
        <dbReference type="ARBA" id="ARBA00022729"/>
    </source>
</evidence>
<evidence type="ECO:0000256" key="4">
    <source>
        <dbReference type="SAM" id="SignalP"/>
    </source>
</evidence>
<gene>
    <name evidence="5" type="ORF">EHS89_10900</name>
</gene>
<dbReference type="GO" id="GO:0030288">
    <property type="term" value="C:outer membrane-bounded periplasmic space"/>
    <property type="evidence" value="ECO:0007669"/>
    <property type="project" value="InterPro"/>
</dbReference>
<dbReference type="Gene3D" id="3.40.190.170">
    <property type="entry name" value="Bacterial extracellular solute-binding protein, family 7"/>
    <property type="match status" value="1"/>
</dbReference>
<evidence type="ECO:0000256" key="1">
    <source>
        <dbReference type="ARBA" id="ARBA00009023"/>
    </source>
</evidence>
<sequence length="334" mass="36609">MNHKNKITTVLSLTAGLMFSASTLAANWNIAVGDGGGSAQEALGLKFIEQLEANTGNKHSAKLFLNGQLGSEQDTVNDAAIGTLDFSILASNNLAPFSPTLGILSLPYIFENLEQAVQTVEGPIAAELVENTIRDSGVRIIGWTYSGFRVLSNSKRPIQKLADLDGVVVRVPKNEIMIDTYKSWGNNPTPMAWSETFTALQQGVVDGQDTPYTTIYAMKFGEVQKYISDLHYLFLLEPLIVSESVFQDQNEATQKAILAAGESATDYSLSWLKEKETIIKEELVSKYGMQIDTLQDEAEWAKKAQDAVWPKFYESVGGKDKVNALLTSLGRDKI</sequence>
<evidence type="ECO:0000313" key="6">
    <source>
        <dbReference type="Proteomes" id="UP000267535"/>
    </source>
</evidence>
<comment type="caution">
    <text evidence="5">The sequence shown here is derived from an EMBL/GenBank/DDBJ whole genome shotgun (WGS) entry which is preliminary data.</text>
</comment>
<dbReference type="RefSeq" id="WP_124926181.1">
    <property type="nucleotide sequence ID" value="NZ_BMOH01000004.1"/>
</dbReference>
<feature type="chain" id="PRO_5018208145" evidence="4">
    <location>
        <begin position="26"/>
        <end position="334"/>
    </location>
</feature>
<dbReference type="EMBL" id="RQXV01000005">
    <property type="protein sequence ID" value="RRC99343.1"/>
    <property type="molecule type" value="Genomic_DNA"/>
</dbReference>
<keyword evidence="6" id="KW-1185">Reference proteome</keyword>
<protein>
    <submittedName>
        <fullName evidence="5">TRAP transporter substrate-binding protein</fullName>
    </submittedName>
</protein>
<keyword evidence="2" id="KW-0813">Transport</keyword>
<feature type="signal peptide" evidence="4">
    <location>
        <begin position="1"/>
        <end position="25"/>
    </location>
</feature>
<evidence type="ECO:0000256" key="2">
    <source>
        <dbReference type="ARBA" id="ARBA00022448"/>
    </source>
</evidence>
<dbReference type="PANTHER" id="PTHR33376">
    <property type="match status" value="1"/>
</dbReference>
<organism evidence="5 6">
    <name type="scientific">Amphritea balenae</name>
    <dbReference type="NCBI Taxonomy" id="452629"/>
    <lineage>
        <taxon>Bacteria</taxon>
        <taxon>Pseudomonadati</taxon>
        <taxon>Pseudomonadota</taxon>
        <taxon>Gammaproteobacteria</taxon>
        <taxon>Oceanospirillales</taxon>
        <taxon>Oceanospirillaceae</taxon>
        <taxon>Amphritea</taxon>
    </lineage>
</organism>
<dbReference type="AlphaFoldDB" id="A0A3P1SQE8"/>
<dbReference type="GO" id="GO:0055085">
    <property type="term" value="P:transmembrane transport"/>
    <property type="evidence" value="ECO:0007669"/>
    <property type="project" value="InterPro"/>
</dbReference>
<dbReference type="Proteomes" id="UP000267535">
    <property type="component" value="Unassembled WGS sequence"/>
</dbReference>
<dbReference type="InterPro" id="IPR018389">
    <property type="entry name" value="DctP_fam"/>
</dbReference>
<keyword evidence="3 4" id="KW-0732">Signal</keyword>
<name>A0A3P1SQE8_9GAMM</name>
<evidence type="ECO:0000313" key="5">
    <source>
        <dbReference type="EMBL" id="RRC99343.1"/>
    </source>
</evidence>
<proteinExistence type="inferred from homology"/>
<comment type="similarity">
    <text evidence="1">Belongs to the bacterial solute-binding protein 7 family.</text>
</comment>
<accession>A0A3P1SQE8</accession>
<dbReference type="Pfam" id="PF03480">
    <property type="entry name" value="DctP"/>
    <property type="match status" value="1"/>
</dbReference>
<dbReference type="InterPro" id="IPR004682">
    <property type="entry name" value="TRAP_DctP"/>
</dbReference>
<dbReference type="InterPro" id="IPR038404">
    <property type="entry name" value="TRAP_DctP_sf"/>
</dbReference>
<dbReference type="OrthoDB" id="8690069at2"/>
<dbReference type="CDD" id="cd13603">
    <property type="entry name" value="PBP2_TRAP_Siap_TeaA_like"/>
    <property type="match status" value="1"/>
</dbReference>
<dbReference type="NCBIfam" id="NF037995">
    <property type="entry name" value="TRAP_S1"/>
    <property type="match status" value="1"/>
</dbReference>